<dbReference type="InterPro" id="IPR051932">
    <property type="entry name" value="Bact_StressResp_Reg"/>
</dbReference>
<dbReference type="Gene3D" id="3.30.750.24">
    <property type="entry name" value="STAS domain"/>
    <property type="match status" value="1"/>
</dbReference>
<sequence>MSVNRESLVNEIKLVGTKLNEQKYDIARELADNQDNDSEQALEIRADIVQIIADSFSHDNESVLNRITNWGRMTGEQAIAYGVDLDESLKSISSVRQIMWRKVEEIVKTNNLSIEAVFEITRQFDPLLDQAVYAYSTAYVKSYKEILGEAQEKFLTLSAPVVPILDGFAVLPIIGGIDTIRADVLLDTAMRESAKQELSHLFIDLSGVAVVDTMVAHYIFKIIQSLELVGVKAVLAGIRPEVAQTMVTLGINFSEVKTYSTMQQALSKHIVSENIIK</sequence>
<dbReference type="AlphaFoldDB" id="A0A220U103"/>
<proteinExistence type="predicted"/>
<name>A0A220U103_9BACI</name>
<dbReference type="InterPro" id="IPR036513">
    <property type="entry name" value="STAS_dom_sf"/>
</dbReference>
<dbReference type="PROSITE" id="PS50801">
    <property type="entry name" value="STAS"/>
    <property type="match status" value="1"/>
</dbReference>
<dbReference type="PANTHER" id="PTHR33745:SF3">
    <property type="entry name" value="RSBT CO-ANTAGONIST PROTEIN RSBRC"/>
    <property type="match status" value="1"/>
</dbReference>
<dbReference type="PANTHER" id="PTHR33745">
    <property type="entry name" value="RSBT ANTAGONIST PROTEIN RSBS-RELATED"/>
    <property type="match status" value="1"/>
</dbReference>
<evidence type="ECO:0000313" key="3">
    <source>
        <dbReference type="EMBL" id="ASK61501.1"/>
    </source>
</evidence>
<dbReference type="RefSeq" id="WP_089060778.1">
    <property type="nucleotide sequence ID" value="NZ_CP022315.1"/>
</dbReference>
<dbReference type="EMBL" id="CP022315">
    <property type="protein sequence ID" value="ASK61501.1"/>
    <property type="molecule type" value="Genomic_DNA"/>
</dbReference>
<reference evidence="3 4" key="1">
    <citation type="submission" date="2017-07" db="EMBL/GenBank/DDBJ databases">
        <title>Virgibacillus sp. LM2416.</title>
        <authorList>
            <person name="Tak E.J."/>
            <person name="Bae J.-W."/>
        </authorList>
    </citation>
    <scope>NUCLEOTIDE SEQUENCE [LARGE SCALE GENOMIC DNA]</scope>
    <source>
        <strain evidence="3 4">LM2416</strain>
    </source>
</reference>
<dbReference type="OrthoDB" id="9800154at2"/>
<dbReference type="Pfam" id="PF01740">
    <property type="entry name" value="STAS"/>
    <property type="match status" value="1"/>
</dbReference>
<dbReference type="SUPFAM" id="SSF52091">
    <property type="entry name" value="SpoIIaa-like"/>
    <property type="match status" value="1"/>
</dbReference>
<evidence type="ECO:0000256" key="1">
    <source>
        <dbReference type="ARBA" id="ARBA00022553"/>
    </source>
</evidence>
<keyword evidence="4" id="KW-1185">Reference proteome</keyword>
<dbReference type="InterPro" id="IPR002645">
    <property type="entry name" value="STAS_dom"/>
</dbReference>
<dbReference type="CDD" id="cd07041">
    <property type="entry name" value="STAS_RsbR_RsbS_like"/>
    <property type="match status" value="1"/>
</dbReference>
<evidence type="ECO:0000313" key="4">
    <source>
        <dbReference type="Proteomes" id="UP000198312"/>
    </source>
</evidence>
<dbReference type="Proteomes" id="UP000198312">
    <property type="component" value="Chromosome"/>
</dbReference>
<evidence type="ECO:0000259" key="2">
    <source>
        <dbReference type="PROSITE" id="PS50801"/>
    </source>
</evidence>
<accession>A0A220U103</accession>
<organism evidence="3 4">
    <name type="scientific">Virgibacillus phasianinus</name>
    <dbReference type="NCBI Taxonomy" id="2017483"/>
    <lineage>
        <taxon>Bacteria</taxon>
        <taxon>Bacillati</taxon>
        <taxon>Bacillota</taxon>
        <taxon>Bacilli</taxon>
        <taxon>Bacillales</taxon>
        <taxon>Bacillaceae</taxon>
        <taxon>Virgibacillus</taxon>
    </lineage>
</organism>
<protein>
    <submittedName>
        <fullName evidence="3">Anti-anti-sigma factor</fullName>
    </submittedName>
</protein>
<feature type="domain" description="STAS" evidence="2">
    <location>
        <begin position="158"/>
        <end position="269"/>
    </location>
</feature>
<dbReference type="KEGG" id="vil:CFK37_04595"/>
<keyword evidence="1" id="KW-0597">Phosphoprotein</keyword>
<gene>
    <name evidence="3" type="ORF">CFK37_04595</name>
</gene>